<protein>
    <submittedName>
        <fullName evidence="2">Uncharacterized protein</fullName>
    </submittedName>
</protein>
<feature type="transmembrane region" description="Helical" evidence="1">
    <location>
        <begin position="12"/>
        <end position="30"/>
    </location>
</feature>
<dbReference type="Proteomes" id="UP001318300">
    <property type="component" value="Unassembled WGS sequence"/>
</dbReference>
<feature type="transmembrane region" description="Helical" evidence="1">
    <location>
        <begin position="42"/>
        <end position="64"/>
    </location>
</feature>
<dbReference type="RefSeq" id="WP_166779135.1">
    <property type="nucleotide sequence ID" value="NZ_JAAOYO010000001.1"/>
</dbReference>
<keyword evidence="1" id="KW-0812">Transmembrane</keyword>
<reference evidence="2 3" key="1">
    <citation type="submission" date="2020-03" db="EMBL/GenBank/DDBJ databases">
        <title>Above-ground endophytic microbial communities from plants in different locations in the United States.</title>
        <authorList>
            <person name="Frank C."/>
        </authorList>
    </citation>
    <scope>NUCLEOTIDE SEQUENCE [LARGE SCALE GENOMIC DNA]</scope>
    <source>
        <strain evidence="2 3">WW7</strain>
    </source>
</reference>
<name>A0ABX0T3F6_9MICO</name>
<sequence length="108" mass="11486">MTTAEQTSPPRSRAWTFGSLSLSGPVLLVAGNLPTQFGFPLLPWVSILLDLWCVASVLLGIIAIRIGRADATAVDRPRSARAGTALGTLALVADGCLFLLWFLTPMSF</sequence>
<keyword evidence="3" id="KW-1185">Reference proteome</keyword>
<comment type="caution">
    <text evidence="2">The sequence shown here is derived from an EMBL/GenBank/DDBJ whole genome shotgun (WGS) entry which is preliminary data.</text>
</comment>
<dbReference type="EMBL" id="JAAOYO010000001">
    <property type="protein sequence ID" value="NII40020.1"/>
    <property type="molecule type" value="Genomic_DNA"/>
</dbReference>
<feature type="transmembrane region" description="Helical" evidence="1">
    <location>
        <begin position="85"/>
        <end position="103"/>
    </location>
</feature>
<evidence type="ECO:0000256" key="1">
    <source>
        <dbReference type="SAM" id="Phobius"/>
    </source>
</evidence>
<gene>
    <name evidence="2" type="ORF">E9228_000639</name>
</gene>
<evidence type="ECO:0000313" key="2">
    <source>
        <dbReference type="EMBL" id="NII40020.1"/>
    </source>
</evidence>
<keyword evidence="1" id="KW-1133">Transmembrane helix</keyword>
<organism evidence="2 3">
    <name type="scientific">Curtobacterium salicis</name>
    <dbReference type="NCBI Taxonomy" id="1779862"/>
    <lineage>
        <taxon>Bacteria</taxon>
        <taxon>Bacillati</taxon>
        <taxon>Actinomycetota</taxon>
        <taxon>Actinomycetes</taxon>
        <taxon>Micrococcales</taxon>
        <taxon>Microbacteriaceae</taxon>
        <taxon>Curtobacterium</taxon>
    </lineage>
</organism>
<keyword evidence="1" id="KW-0472">Membrane</keyword>
<proteinExistence type="predicted"/>
<evidence type="ECO:0000313" key="3">
    <source>
        <dbReference type="Proteomes" id="UP001318300"/>
    </source>
</evidence>
<accession>A0ABX0T3F6</accession>